<dbReference type="InterPro" id="IPR029058">
    <property type="entry name" value="AB_hydrolase_fold"/>
</dbReference>
<dbReference type="InterPro" id="IPR000639">
    <property type="entry name" value="Epox_hydrolase-like"/>
</dbReference>
<dbReference type="GO" id="GO:0016787">
    <property type="term" value="F:hydrolase activity"/>
    <property type="evidence" value="ECO:0007669"/>
    <property type="project" value="UniProtKB-KW"/>
</dbReference>
<dbReference type="InterPro" id="IPR000073">
    <property type="entry name" value="AB_hydrolase_1"/>
</dbReference>
<dbReference type="OrthoDB" id="284184at2759"/>
<organism evidence="4 5">
    <name type="scientific">Endocarpon pusillum</name>
    <dbReference type="NCBI Taxonomy" id="364733"/>
    <lineage>
        <taxon>Eukaryota</taxon>
        <taxon>Fungi</taxon>
        <taxon>Dikarya</taxon>
        <taxon>Ascomycota</taxon>
        <taxon>Pezizomycotina</taxon>
        <taxon>Eurotiomycetes</taxon>
        <taxon>Chaetothyriomycetidae</taxon>
        <taxon>Verrucariales</taxon>
        <taxon>Verrucariaceae</taxon>
        <taxon>Endocarpon</taxon>
    </lineage>
</organism>
<comment type="caution">
    <text evidence="4">The sequence shown here is derived from an EMBL/GenBank/DDBJ whole genome shotgun (WGS) entry which is preliminary data.</text>
</comment>
<proteinExistence type="inferred from homology"/>
<evidence type="ECO:0000313" key="5">
    <source>
        <dbReference type="Proteomes" id="UP000606974"/>
    </source>
</evidence>
<keyword evidence="1" id="KW-0378">Hydrolase</keyword>
<keyword evidence="5" id="KW-1185">Reference proteome</keyword>
<evidence type="ECO:0000256" key="1">
    <source>
        <dbReference type="ARBA" id="ARBA00022801"/>
    </source>
</evidence>
<protein>
    <recommendedName>
        <fullName evidence="3">AB hydrolase-1 domain-containing protein</fullName>
    </recommendedName>
</protein>
<sequence>MASIAFPTLAKKATLADGTTYGYVTVAPASASKPTFLLLHGYPSSSYDWRHQIEALPNSGYGIIAPDLLGYGDTDKPGDVGRYRMKTMCGHMIELLDIEKVQSCIAVGHDWGTGVLSRLATYHTDRFLGFVFISVAYWEPGPVIDVDAVNAMTENAFGSAIYGYWKWHNTEEAVKDCEENPASVFSLLYPTDPELWKTDFGPVGKAATFVRSGQTTASPSWFSPDEQAVRSKIFDKGGYRGPLNWYKAAMQGVNSADEAEVPPEKKPCLLPTLLIVSERDYVLRADMQISRSKEWCPNLKVKTLDCGHWIQLERPAVFNTLLEEFAAEVCK</sequence>
<dbReference type="Gene3D" id="3.40.50.1820">
    <property type="entry name" value="alpha/beta hydrolase"/>
    <property type="match status" value="1"/>
</dbReference>
<evidence type="ECO:0000259" key="3">
    <source>
        <dbReference type="Pfam" id="PF00561"/>
    </source>
</evidence>
<evidence type="ECO:0000313" key="4">
    <source>
        <dbReference type="EMBL" id="KAF7506304.1"/>
    </source>
</evidence>
<dbReference type="Pfam" id="PF00561">
    <property type="entry name" value="Abhydrolase_1"/>
    <property type="match status" value="1"/>
</dbReference>
<dbReference type="AlphaFoldDB" id="A0A8H7E0Q0"/>
<dbReference type="Proteomes" id="UP000606974">
    <property type="component" value="Unassembled WGS sequence"/>
</dbReference>
<reference evidence="4" key="1">
    <citation type="submission" date="2020-02" db="EMBL/GenBank/DDBJ databases">
        <authorList>
            <person name="Palmer J.M."/>
        </authorList>
    </citation>
    <scope>NUCLEOTIDE SEQUENCE</scope>
    <source>
        <strain evidence="4">EPUS1.4</strain>
        <tissue evidence="4">Thallus</tissue>
    </source>
</reference>
<name>A0A8H7E0Q0_9EURO</name>
<evidence type="ECO:0000256" key="2">
    <source>
        <dbReference type="ARBA" id="ARBA00038334"/>
    </source>
</evidence>
<comment type="similarity">
    <text evidence="2">Belongs to the AB hydrolase superfamily. Epoxide hydrolase family.</text>
</comment>
<dbReference type="EMBL" id="JAACFV010000089">
    <property type="protein sequence ID" value="KAF7506304.1"/>
    <property type="molecule type" value="Genomic_DNA"/>
</dbReference>
<dbReference type="PANTHER" id="PTHR43329">
    <property type="entry name" value="EPOXIDE HYDROLASE"/>
    <property type="match status" value="1"/>
</dbReference>
<accession>A0A8H7E0Q0</accession>
<feature type="domain" description="AB hydrolase-1" evidence="3">
    <location>
        <begin position="34"/>
        <end position="315"/>
    </location>
</feature>
<dbReference type="SUPFAM" id="SSF53474">
    <property type="entry name" value="alpha/beta-Hydrolases"/>
    <property type="match status" value="1"/>
</dbReference>
<gene>
    <name evidence="4" type="ORF">GJ744_011877</name>
</gene>
<dbReference type="PRINTS" id="PR00412">
    <property type="entry name" value="EPOXHYDRLASE"/>
</dbReference>